<dbReference type="SUPFAM" id="SSF81606">
    <property type="entry name" value="PP2C-like"/>
    <property type="match status" value="1"/>
</dbReference>
<dbReference type="SMART" id="SM00332">
    <property type="entry name" value="PP2Cc"/>
    <property type="match status" value="1"/>
</dbReference>
<evidence type="ECO:0000259" key="1">
    <source>
        <dbReference type="PROSITE" id="PS51746"/>
    </source>
</evidence>
<keyword evidence="3" id="KW-1185">Reference proteome</keyword>
<dbReference type="Gene3D" id="3.60.40.10">
    <property type="entry name" value="PPM-type phosphatase domain"/>
    <property type="match status" value="1"/>
</dbReference>
<comment type="caution">
    <text evidence="2">The sequence shown here is derived from an EMBL/GenBank/DDBJ whole genome shotgun (WGS) entry which is preliminary data.</text>
</comment>
<dbReference type="OrthoDB" id="9801841at2"/>
<dbReference type="InterPro" id="IPR015655">
    <property type="entry name" value="PP2C"/>
</dbReference>
<dbReference type="AlphaFoldDB" id="A0A3P3QTW9"/>
<dbReference type="EMBL" id="RRCO01000006">
    <property type="protein sequence ID" value="RRJ24672.1"/>
    <property type="molecule type" value="Genomic_DNA"/>
</dbReference>
<evidence type="ECO:0000313" key="2">
    <source>
        <dbReference type="EMBL" id="RRJ24672.1"/>
    </source>
</evidence>
<feature type="domain" description="PPM-type phosphatase" evidence="1">
    <location>
        <begin position="16"/>
        <end position="267"/>
    </location>
</feature>
<gene>
    <name evidence="2" type="ORF">EHV10_12230</name>
</gene>
<name>A0A3P3QTW9_9FIRM</name>
<dbReference type="PANTHER" id="PTHR47992">
    <property type="entry name" value="PROTEIN PHOSPHATASE"/>
    <property type="match status" value="1"/>
</dbReference>
<dbReference type="InterPro" id="IPR001932">
    <property type="entry name" value="PPM-type_phosphatase-like_dom"/>
</dbReference>
<sequence length="278" mass="30792">MFWNKLFEPLEYTLSGILVSDVGRKRTENQDNFSFGEFVNGNKSNSIRLEIQKVTLPQAYGIMDGMGGEKLGAQASLEAAGFFSDIKRDILEILPKLDTKGREKVFTSLIYSLNEKVCQMALENNVKQSGTTIIAIFFVENRAYIVSVGDSRIFLIRNGEVTQQNKLDTMNITITENGVEKQIRGGLSQFLGMDASEYELVPHIVDLKLKEDDTFLLCSDGLTDYVTPEEIGEAISNKSGVSSVDYLLGLAMERGGKDNTTIIRLDVKAKGTESTVSE</sequence>
<evidence type="ECO:0000313" key="3">
    <source>
        <dbReference type="Proteomes" id="UP000272490"/>
    </source>
</evidence>
<proteinExistence type="predicted"/>
<dbReference type="Pfam" id="PF13672">
    <property type="entry name" value="PP2C_2"/>
    <property type="match status" value="1"/>
</dbReference>
<organism evidence="2 3">
    <name type="scientific">Lachnoanaerobaculum gingivalis</name>
    <dbReference type="NCBI Taxonomy" id="2490855"/>
    <lineage>
        <taxon>Bacteria</taxon>
        <taxon>Bacillati</taxon>
        <taxon>Bacillota</taxon>
        <taxon>Clostridia</taxon>
        <taxon>Lachnospirales</taxon>
        <taxon>Lachnospiraceae</taxon>
        <taxon>Lachnoanaerobaculum</taxon>
    </lineage>
</organism>
<accession>A0A3P3QTW9</accession>
<dbReference type="PROSITE" id="PS51746">
    <property type="entry name" value="PPM_2"/>
    <property type="match status" value="1"/>
</dbReference>
<reference evidence="2 3" key="1">
    <citation type="submission" date="2018-11" db="EMBL/GenBank/DDBJ databases">
        <title>Genome sequencing of Lachnoanaerobaculum sp. KCOM 2030 (= ChDC B114).</title>
        <authorList>
            <person name="Kook J.-K."/>
            <person name="Park S.-N."/>
            <person name="Lim Y.K."/>
        </authorList>
    </citation>
    <scope>NUCLEOTIDE SEQUENCE [LARGE SCALE GENOMIC DNA]</scope>
    <source>
        <strain evidence="2 3">KCOM 2030</strain>
    </source>
</reference>
<dbReference type="InterPro" id="IPR036457">
    <property type="entry name" value="PPM-type-like_dom_sf"/>
</dbReference>
<protein>
    <submittedName>
        <fullName evidence="2">Serine/threonine-protein phosphatase</fullName>
    </submittedName>
</protein>
<dbReference type="CDD" id="cd00143">
    <property type="entry name" value="PP2Cc"/>
    <property type="match status" value="1"/>
</dbReference>
<dbReference type="Proteomes" id="UP000272490">
    <property type="component" value="Unassembled WGS sequence"/>
</dbReference>
<dbReference type="GO" id="GO:0004722">
    <property type="term" value="F:protein serine/threonine phosphatase activity"/>
    <property type="evidence" value="ECO:0007669"/>
    <property type="project" value="InterPro"/>
</dbReference>
<dbReference type="SMART" id="SM00331">
    <property type="entry name" value="PP2C_SIG"/>
    <property type="match status" value="1"/>
</dbReference>